<name>A0A5E4EI29_PRUDU</name>
<evidence type="ECO:0000313" key="3">
    <source>
        <dbReference type="Proteomes" id="UP000327085"/>
    </source>
</evidence>
<dbReference type="Pfam" id="PF13456">
    <property type="entry name" value="RVT_3"/>
    <property type="match status" value="1"/>
</dbReference>
<evidence type="ECO:0000259" key="1">
    <source>
        <dbReference type="Pfam" id="PF13456"/>
    </source>
</evidence>
<dbReference type="PANTHER" id="PTHR47723:SF24">
    <property type="entry name" value="RNASE H TYPE-1 DOMAIN-CONTAINING PROTEIN"/>
    <property type="match status" value="1"/>
</dbReference>
<dbReference type="InterPro" id="IPR053151">
    <property type="entry name" value="RNase_H-like"/>
</dbReference>
<dbReference type="Proteomes" id="UP000327085">
    <property type="component" value="Chromosome 1"/>
</dbReference>
<organism evidence="2 3">
    <name type="scientific">Prunus dulcis</name>
    <name type="common">Almond</name>
    <name type="synonym">Amygdalus dulcis</name>
    <dbReference type="NCBI Taxonomy" id="3755"/>
    <lineage>
        <taxon>Eukaryota</taxon>
        <taxon>Viridiplantae</taxon>
        <taxon>Streptophyta</taxon>
        <taxon>Embryophyta</taxon>
        <taxon>Tracheophyta</taxon>
        <taxon>Spermatophyta</taxon>
        <taxon>Magnoliopsida</taxon>
        <taxon>eudicotyledons</taxon>
        <taxon>Gunneridae</taxon>
        <taxon>Pentapetalae</taxon>
        <taxon>rosids</taxon>
        <taxon>fabids</taxon>
        <taxon>Rosales</taxon>
        <taxon>Rosaceae</taxon>
        <taxon>Amygdaloideae</taxon>
        <taxon>Amygdaleae</taxon>
        <taxon>Prunus</taxon>
    </lineage>
</organism>
<dbReference type="InParanoid" id="A0A5E4EI29"/>
<evidence type="ECO:0000313" key="2">
    <source>
        <dbReference type="EMBL" id="VVA14619.1"/>
    </source>
</evidence>
<dbReference type="Gene3D" id="3.30.420.10">
    <property type="entry name" value="Ribonuclease H-like superfamily/Ribonuclease H"/>
    <property type="match status" value="1"/>
</dbReference>
<dbReference type="GO" id="GO:0004523">
    <property type="term" value="F:RNA-DNA hybrid ribonuclease activity"/>
    <property type="evidence" value="ECO:0007669"/>
    <property type="project" value="InterPro"/>
</dbReference>
<accession>A0A5E4EI29</accession>
<dbReference type="OMA" id="GAWHENS"/>
<feature type="domain" description="RNase H type-1" evidence="1">
    <location>
        <begin position="102"/>
        <end position="222"/>
    </location>
</feature>
<dbReference type="AlphaFoldDB" id="A0A5E4EI29"/>
<dbReference type="GO" id="GO:0003676">
    <property type="term" value="F:nucleic acid binding"/>
    <property type="evidence" value="ECO:0007669"/>
    <property type="project" value="InterPro"/>
</dbReference>
<dbReference type="InterPro" id="IPR012337">
    <property type="entry name" value="RNaseH-like_sf"/>
</dbReference>
<gene>
    <name evidence="2" type="ORF">ALMOND_2B013781</name>
</gene>
<proteinExistence type="predicted"/>
<dbReference type="InterPro" id="IPR002156">
    <property type="entry name" value="RNaseH_domain"/>
</dbReference>
<reference evidence="3" key="1">
    <citation type="journal article" date="2020" name="Plant J.">
        <title>Transposons played a major role in the diversification between the closely related almond and peach genomes: results from the almond genome sequence.</title>
        <authorList>
            <person name="Alioto T."/>
            <person name="Alexiou K.G."/>
            <person name="Bardil A."/>
            <person name="Barteri F."/>
            <person name="Castanera R."/>
            <person name="Cruz F."/>
            <person name="Dhingra A."/>
            <person name="Duval H."/>
            <person name="Fernandez I Marti A."/>
            <person name="Frias L."/>
            <person name="Galan B."/>
            <person name="Garcia J.L."/>
            <person name="Howad W."/>
            <person name="Gomez-Garrido J."/>
            <person name="Gut M."/>
            <person name="Julca I."/>
            <person name="Morata J."/>
            <person name="Puigdomenech P."/>
            <person name="Ribeca P."/>
            <person name="Rubio Cabetas M.J."/>
            <person name="Vlasova A."/>
            <person name="Wirthensohn M."/>
            <person name="Garcia-Mas J."/>
            <person name="Gabaldon T."/>
            <person name="Casacuberta J.M."/>
            <person name="Arus P."/>
        </authorList>
    </citation>
    <scope>NUCLEOTIDE SEQUENCE [LARGE SCALE GENOMIC DNA]</scope>
    <source>
        <strain evidence="3">cv. Texas</strain>
    </source>
</reference>
<dbReference type="PANTHER" id="PTHR47723">
    <property type="entry name" value="OS05G0353850 PROTEIN"/>
    <property type="match status" value="1"/>
</dbReference>
<dbReference type="CDD" id="cd06222">
    <property type="entry name" value="RNase_H_like"/>
    <property type="match status" value="1"/>
</dbReference>
<dbReference type="SUPFAM" id="SSF53098">
    <property type="entry name" value="Ribonuclease H-like"/>
    <property type="match status" value="1"/>
</dbReference>
<dbReference type="Gramene" id="VVA14619">
    <property type="protein sequence ID" value="VVA14619"/>
    <property type="gene ID" value="Prudul26B013781"/>
</dbReference>
<sequence length="251" mass="27900">MDSRSQRKDLDSTPLVVVQATPTMKHRHSILAILVEGISKTLENETEKKIILLELSEKWRSRVLSLWGELCPTVEAITCPTPSASPPHALWKAPPQPYVKVNVDGAWHENSLQGGVGCCLHDSEGRLLAGLSQACLRNSAVEVEAEAVLEGLLLAKEENCHKIILQSDSMDVISCMRNENLHGNWRIIPLILEIRRLSSWFISIKWEWISRQANQAAHAAAALSNMRVRSMRWASQPSPSLVLVLAKDGLP</sequence>
<dbReference type="EMBL" id="CABIKO010000011">
    <property type="protein sequence ID" value="VVA14619.1"/>
    <property type="molecule type" value="Genomic_DNA"/>
</dbReference>
<protein>
    <submittedName>
        <fullName evidence="2">PREDICTED: Reverse mRNAase zinc-binding domain</fullName>
    </submittedName>
</protein>
<dbReference type="InterPro" id="IPR044730">
    <property type="entry name" value="RNase_H-like_dom_plant"/>
</dbReference>
<dbReference type="InterPro" id="IPR036397">
    <property type="entry name" value="RNaseH_sf"/>
</dbReference>